<dbReference type="RefSeq" id="WP_104412343.1">
    <property type="nucleotide sequence ID" value="NZ_PTIW01000016.1"/>
</dbReference>
<dbReference type="InterPro" id="IPR011067">
    <property type="entry name" value="Plasmid_toxin/cell-grow_inhib"/>
</dbReference>
<evidence type="ECO:0000313" key="2">
    <source>
        <dbReference type="Proteomes" id="UP000239861"/>
    </source>
</evidence>
<name>A0AB36ZV46_9BACT</name>
<dbReference type="GO" id="GO:0003677">
    <property type="term" value="F:DNA binding"/>
    <property type="evidence" value="ECO:0007669"/>
    <property type="project" value="InterPro"/>
</dbReference>
<sequence length="103" mass="11965">MKNEFNCKDIVITEQNTKALIISKDDENSILDTVIILPISSNTLDDMFPYRVRINNRDDLLDNSDVLVNQITTLNKFKIKEKIAKLTQEEYDLVIDALCKNFR</sequence>
<dbReference type="GO" id="GO:0004519">
    <property type="term" value="F:endonuclease activity"/>
    <property type="evidence" value="ECO:0007669"/>
    <property type="project" value="UniProtKB-KW"/>
</dbReference>
<dbReference type="AlphaFoldDB" id="A0AB36ZV46"/>
<dbReference type="InterPro" id="IPR003477">
    <property type="entry name" value="PemK-like"/>
</dbReference>
<dbReference type="Proteomes" id="UP000239861">
    <property type="component" value="Unassembled WGS sequence"/>
</dbReference>
<organism evidence="1 2">
    <name type="scientific">Malaciobacter marinus</name>
    <dbReference type="NCBI Taxonomy" id="505249"/>
    <lineage>
        <taxon>Bacteria</taxon>
        <taxon>Pseudomonadati</taxon>
        <taxon>Campylobacterota</taxon>
        <taxon>Epsilonproteobacteria</taxon>
        <taxon>Campylobacterales</taxon>
        <taxon>Arcobacteraceae</taxon>
        <taxon>Malaciobacter</taxon>
    </lineage>
</organism>
<gene>
    <name evidence="1" type="ORF">B0F89_1166</name>
</gene>
<comment type="caution">
    <text evidence="1">The sequence shown here is derived from an EMBL/GenBank/DDBJ whole genome shotgun (WGS) entry which is preliminary data.</text>
</comment>
<dbReference type="Pfam" id="PF02452">
    <property type="entry name" value="PemK_toxin"/>
    <property type="match status" value="1"/>
</dbReference>
<reference evidence="1 2" key="1">
    <citation type="submission" date="2018-02" db="EMBL/GenBank/DDBJ databases">
        <title>Subsurface microbial communities from deep shales in Ohio and West Virginia, USA.</title>
        <authorList>
            <person name="Wrighton K."/>
        </authorList>
    </citation>
    <scope>NUCLEOTIDE SEQUENCE [LARGE SCALE GENOMIC DNA]</scope>
    <source>
        <strain evidence="1 2">MARC-MIP3H16</strain>
    </source>
</reference>
<dbReference type="EMBL" id="PTIW01000016">
    <property type="protein sequence ID" value="PPK60757.1"/>
    <property type="molecule type" value="Genomic_DNA"/>
</dbReference>
<dbReference type="SUPFAM" id="SSF50118">
    <property type="entry name" value="Cell growth inhibitor/plasmid maintenance toxic component"/>
    <property type="match status" value="1"/>
</dbReference>
<dbReference type="Gene3D" id="2.30.30.110">
    <property type="match status" value="1"/>
</dbReference>
<keyword evidence="1" id="KW-0255">Endonuclease</keyword>
<keyword evidence="1" id="KW-0540">Nuclease</keyword>
<protein>
    <submittedName>
        <fullName evidence="1">mRNA-degrading endonuclease toxin of MazEF toxin-antitoxin module</fullName>
    </submittedName>
</protein>
<accession>A0AB36ZV46</accession>
<keyword evidence="1" id="KW-0378">Hydrolase</keyword>
<proteinExistence type="predicted"/>
<evidence type="ECO:0000313" key="1">
    <source>
        <dbReference type="EMBL" id="PPK60757.1"/>
    </source>
</evidence>